<protein>
    <submittedName>
        <fullName evidence="2">DUF6476 family protein</fullName>
    </submittedName>
</protein>
<dbReference type="RefSeq" id="WP_319615143.1">
    <property type="nucleotide sequence ID" value="NZ_JAWXYB010000018.1"/>
</dbReference>
<reference evidence="2 3" key="1">
    <citation type="submission" date="2023-11" db="EMBL/GenBank/DDBJ databases">
        <title>MicrobeMod: A computational toolkit for identifying prokaryotic methylation and restriction-modification with nanopore sequencing.</title>
        <authorList>
            <person name="Crits-Christoph A."/>
            <person name="Kang S.C."/>
            <person name="Lee H."/>
            <person name="Ostrov N."/>
        </authorList>
    </citation>
    <scope>NUCLEOTIDE SEQUENCE [LARGE SCALE GENOMIC DNA]</scope>
    <source>
        <strain evidence="2 3">DSMZ 700</strain>
    </source>
</reference>
<sequence>MDQTRDSRKGTPDLRGLKALVIGLGVLIVLGTALVIGVVVKRFMESTGHAPVSIVSGAPFATVLPGGSGGKIAGIAGAGGEVAVWIDDGKGGRIDFIDPRSGAVLGSARVR</sequence>
<evidence type="ECO:0000313" key="2">
    <source>
        <dbReference type="EMBL" id="MDX5932296.1"/>
    </source>
</evidence>
<dbReference type="EMBL" id="JAWXYB010000018">
    <property type="protein sequence ID" value="MDX5932296.1"/>
    <property type="molecule type" value="Genomic_DNA"/>
</dbReference>
<dbReference type="Pfam" id="PF20082">
    <property type="entry name" value="DUF6476"/>
    <property type="match status" value="1"/>
</dbReference>
<comment type="caution">
    <text evidence="2">The sequence shown here is derived from an EMBL/GenBank/DDBJ whole genome shotgun (WGS) entry which is preliminary data.</text>
</comment>
<proteinExistence type="predicted"/>
<gene>
    <name evidence="2" type="ORF">SIL87_16180</name>
</gene>
<dbReference type="AlphaFoldDB" id="A0AAW9DUI5"/>
<keyword evidence="1" id="KW-1133">Transmembrane helix</keyword>
<feature type="transmembrane region" description="Helical" evidence="1">
    <location>
        <begin position="20"/>
        <end position="40"/>
    </location>
</feature>
<dbReference type="InterPro" id="IPR045519">
    <property type="entry name" value="DUF6476"/>
</dbReference>
<name>A0AAW9DUI5_ACIAO</name>
<keyword evidence="1" id="KW-0472">Membrane</keyword>
<organism evidence="2 3">
    <name type="scientific">Acidiphilium acidophilum</name>
    <name type="common">Thiobacillus acidophilus</name>
    <dbReference type="NCBI Taxonomy" id="76588"/>
    <lineage>
        <taxon>Bacteria</taxon>
        <taxon>Pseudomonadati</taxon>
        <taxon>Pseudomonadota</taxon>
        <taxon>Alphaproteobacteria</taxon>
        <taxon>Acetobacterales</taxon>
        <taxon>Acidocellaceae</taxon>
        <taxon>Acidiphilium</taxon>
    </lineage>
</organism>
<keyword evidence="3" id="KW-1185">Reference proteome</keyword>
<accession>A0AAW9DUI5</accession>
<dbReference type="Proteomes" id="UP001279553">
    <property type="component" value="Unassembled WGS sequence"/>
</dbReference>
<keyword evidence="1" id="KW-0812">Transmembrane</keyword>
<evidence type="ECO:0000256" key="1">
    <source>
        <dbReference type="SAM" id="Phobius"/>
    </source>
</evidence>
<evidence type="ECO:0000313" key="3">
    <source>
        <dbReference type="Proteomes" id="UP001279553"/>
    </source>
</evidence>